<accession>A0A4Z2E1P6</accession>
<feature type="region of interest" description="Disordered" evidence="1">
    <location>
        <begin position="28"/>
        <end position="53"/>
    </location>
</feature>
<evidence type="ECO:0000313" key="3">
    <source>
        <dbReference type="Proteomes" id="UP000314294"/>
    </source>
</evidence>
<dbReference type="AlphaFoldDB" id="A0A4Z2E1P6"/>
<evidence type="ECO:0000313" key="2">
    <source>
        <dbReference type="EMBL" id="TNN22691.1"/>
    </source>
</evidence>
<dbReference type="OrthoDB" id="8947259at2759"/>
<proteinExistence type="predicted"/>
<keyword evidence="3" id="KW-1185">Reference proteome</keyword>
<dbReference type="EMBL" id="SRLO01021395">
    <property type="protein sequence ID" value="TNN22691.1"/>
    <property type="molecule type" value="Genomic_DNA"/>
</dbReference>
<sequence>MHGLSLSGSSNDLWLEFYSDQEATAPGFRLSYRSESPKEGAPGASRRRSHSPF</sequence>
<evidence type="ECO:0000256" key="1">
    <source>
        <dbReference type="SAM" id="MobiDB-lite"/>
    </source>
</evidence>
<gene>
    <name evidence="2" type="primary">Csmd3_6</name>
    <name evidence="2" type="ORF">EYF80_067194</name>
</gene>
<reference evidence="2 3" key="1">
    <citation type="submission" date="2019-03" db="EMBL/GenBank/DDBJ databases">
        <title>First draft genome of Liparis tanakae, snailfish: a comprehensive survey of snailfish specific genes.</title>
        <authorList>
            <person name="Kim W."/>
            <person name="Song I."/>
            <person name="Jeong J.-H."/>
            <person name="Kim D."/>
            <person name="Kim S."/>
            <person name="Ryu S."/>
            <person name="Song J.Y."/>
            <person name="Lee S.K."/>
        </authorList>
    </citation>
    <scope>NUCLEOTIDE SEQUENCE [LARGE SCALE GENOMIC DNA]</scope>
    <source>
        <tissue evidence="2">Muscle</tissue>
    </source>
</reference>
<comment type="caution">
    <text evidence="2">The sequence shown here is derived from an EMBL/GenBank/DDBJ whole genome shotgun (WGS) entry which is preliminary data.</text>
</comment>
<name>A0A4Z2E1P6_9TELE</name>
<organism evidence="2 3">
    <name type="scientific">Liparis tanakae</name>
    <name type="common">Tanaka's snailfish</name>
    <dbReference type="NCBI Taxonomy" id="230148"/>
    <lineage>
        <taxon>Eukaryota</taxon>
        <taxon>Metazoa</taxon>
        <taxon>Chordata</taxon>
        <taxon>Craniata</taxon>
        <taxon>Vertebrata</taxon>
        <taxon>Euteleostomi</taxon>
        <taxon>Actinopterygii</taxon>
        <taxon>Neopterygii</taxon>
        <taxon>Teleostei</taxon>
        <taxon>Neoteleostei</taxon>
        <taxon>Acanthomorphata</taxon>
        <taxon>Eupercaria</taxon>
        <taxon>Perciformes</taxon>
        <taxon>Cottioidei</taxon>
        <taxon>Cottales</taxon>
        <taxon>Liparidae</taxon>
        <taxon>Liparis</taxon>
    </lineage>
</organism>
<dbReference type="Proteomes" id="UP000314294">
    <property type="component" value="Unassembled WGS sequence"/>
</dbReference>
<protein>
    <submittedName>
        <fullName evidence="2">CUB and sushi domain-containing protein 3</fullName>
    </submittedName>
</protein>